<evidence type="ECO:0000259" key="1">
    <source>
        <dbReference type="Pfam" id="PF01370"/>
    </source>
</evidence>
<keyword evidence="3" id="KW-1185">Reference proteome</keyword>
<comment type="caution">
    <text evidence="2">The sequence shown here is derived from an EMBL/GenBank/DDBJ whole genome shotgun (WGS) entry which is preliminary data.</text>
</comment>
<dbReference type="Gene3D" id="3.40.50.720">
    <property type="entry name" value="NAD(P)-binding Rossmann-like Domain"/>
    <property type="match status" value="1"/>
</dbReference>
<proteinExistence type="predicted"/>
<name>A0ABV6DSU9_9BACL</name>
<evidence type="ECO:0000313" key="2">
    <source>
        <dbReference type="EMBL" id="MFC0215643.1"/>
    </source>
</evidence>
<dbReference type="InterPro" id="IPR001509">
    <property type="entry name" value="Epimerase_deHydtase"/>
</dbReference>
<organism evidence="2 3">
    <name type="scientific">Paenibacillus chartarius</name>
    <dbReference type="NCBI Taxonomy" id="747481"/>
    <lineage>
        <taxon>Bacteria</taxon>
        <taxon>Bacillati</taxon>
        <taxon>Bacillota</taxon>
        <taxon>Bacilli</taxon>
        <taxon>Bacillales</taxon>
        <taxon>Paenibacillaceae</taxon>
        <taxon>Paenibacillus</taxon>
    </lineage>
</organism>
<dbReference type="Pfam" id="PF01370">
    <property type="entry name" value="Epimerase"/>
    <property type="match status" value="1"/>
</dbReference>
<dbReference type="EMBL" id="JBHLWN010000100">
    <property type="protein sequence ID" value="MFC0215643.1"/>
    <property type="molecule type" value="Genomic_DNA"/>
</dbReference>
<protein>
    <submittedName>
        <fullName evidence="2">NAD-dependent epimerase/dehydratase family protein</fullName>
    </submittedName>
</protein>
<accession>A0ABV6DSU9</accession>
<reference evidence="2 3" key="1">
    <citation type="submission" date="2024-09" db="EMBL/GenBank/DDBJ databases">
        <authorList>
            <person name="Sun Q."/>
            <person name="Mori K."/>
        </authorList>
    </citation>
    <scope>NUCLEOTIDE SEQUENCE [LARGE SCALE GENOMIC DNA]</scope>
    <source>
        <strain evidence="2 3">CCM 7759</strain>
    </source>
</reference>
<dbReference type="InterPro" id="IPR036291">
    <property type="entry name" value="NAD(P)-bd_dom_sf"/>
</dbReference>
<dbReference type="PANTHER" id="PTHR48079">
    <property type="entry name" value="PROTEIN YEEZ"/>
    <property type="match status" value="1"/>
</dbReference>
<gene>
    <name evidence="2" type="ORF">ACFFK0_24915</name>
</gene>
<feature type="domain" description="NAD-dependent epimerase/dehydratase" evidence="1">
    <location>
        <begin position="3"/>
        <end position="220"/>
    </location>
</feature>
<dbReference type="PANTHER" id="PTHR48079:SF6">
    <property type="entry name" value="NAD(P)-BINDING DOMAIN-CONTAINING PROTEIN-RELATED"/>
    <property type="match status" value="1"/>
</dbReference>
<sequence length="283" mass="30157">MNIVVAGGSGVIGRALVPLLVQEGHEVTALTRTGHHAEALKKMGARPVALDVFDREAVFAVLRDAKPDTVIHQLTSLGARNFAEHARIRKEGTRNLVDASLACGVRRMIAQSISWAYAAGDGPAAEDEPLDLDAPPPRNATVEAVHALESTAAEMPDYVILRYGLFYGPGTWYTPGGYIAEQVQQRQLPAADGVSSFIHVEDAASAAVLAIGWPSGIYNITDCEPAPATVWLPVFADALGAPAPLVQPGGASWERGASNGKALRHGWKPRYASWRDGFRHGLT</sequence>
<evidence type="ECO:0000313" key="3">
    <source>
        <dbReference type="Proteomes" id="UP001589776"/>
    </source>
</evidence>
<dbReference type="InterPro" id="IPR051783">
    <property type="entry name" value="NAD(P)-dependent_oxidoreduct"/>
</dbReference>
<dbReference type="SUPFAM" id="SSF51735">
    <property type="entry name" value="NAD(P)-binding Rossmann-fold domains"/>
    <property type="match status" value="1"/>
</dbReference>
<dbReference type="Proteomes" id="UP001589776">
    <property type="component" value="Unassembled WGS sequence"/>
</dbReference>
<dbReference type="RefSeq" id="WP_377473100.1">
    <property type="nucleotide sequence ID" value="NZ_JBHLWN010000100.1"/>
</dbReference>